<dbReference type="InterPro" id="IPR003101">
    <property type="entry name" value="KIX_dom"/>
</dbReference>
<feature type="compositionally biased region" description="Polar residues" evidence="11">
    <location>
        <begin position="22"/>
        <end position="48"/>
    </location>
</feature>
<dbReference type="InterPro" id="IPR031162">
    <property type="entry name" value="CBP_P300_HAT"/>
</dbReference>
<dbReference type="Pfam" id="PF02172">
    <property type="entry name" value="KIX"/>
    <property type="match status" value="1"/>
</dbReference>
<dbReference type="InterPro" id="IPR013083">
    <property type="entry name" value="Znf_RING/FYVE/PHD"/>
</dbReference>
<feature type="compositionally biased region" description="Low complexity" evidence="11">
    <location>
        <begin position="194"/>
        <end position="207"/>
    </location>
</feature>
<dbReference type="Gene3D" id="3.30.40.10">
    <property type="entry name" value="Zinc/RING finger domain, C3HC4 (zinc finger)"/>
    <property type="match status" value="1"/>
</dbReference>
<feature type="domain" description="Bromo" evidence="12">
    <location>
        <begin position="351"/>
        <end position="423"/>
    </location>
</feature>
<dbReference type="GO" id="GO:0000123">
    <property type="term" value="C:histone acetyltransferase complex"/>
    <property type="evidence" value="ECO:0007669"/>
    <property type="project" value="TreeGrafter"/>
</dbReference>
<dbReference type="Gene3D" id="1.10.246.20">
    <property type="entry name" value="Coactivator CBP, KIX domain"/>
    <property type="match status" value="1"/>
</dbReference>
<accession>A0A3P7PWF5</accession>
<evidence type="ECO:0000259" key="12">
    <source>
        <dbReference type="PROSITE" id="PS50014"/>
    </source>
</evidence>
<evidence type="ECO:0000259" key="13">
    <source>
        <dbReference type="PROSITE" id="PS50952"/>
    </source>
</evidence>
<dbReference type="SMART" id="SM01250">
    <property type="entry name" value="KAT11"/>
    <property type="match status" value="1"/>
</dbReference>
<dbReference type="OrthoDB" id="899at2759"/>
<dbReference type="Gene3D" id="1.20.920.10">
    <property type="entry name" value="Bromodomain-like"/>
    <property type="match status" value="1"/>
</dbReference>
<dbReference type="GO" id="GO:0003713">
    <property type="term" value="F:transcription coactivator activity"/>
    <property type="evidence" value="ECO:0007669"/>
    <property type="project" value="TreeGrafter"/>
</dbReference>
<dbReference type="GO" id="GO:0005634">
    <property type="term" value="C:nucleus"/>
    <property type="evidence" value="ECO:0007669"/>
    <property type="project" value="UniProtKB-SubCell"/>
</dbReference>
<protein>
    <recommendedName>
        <fullName evidence="2">histone acetyltransferase</fullName>
        <ecNumber evidence="2">2.3.1.48</ecNumber>
    </recommendedName>
</protein>
<evidence type="ECO:0000313" key="16">
    <source>
        <dbReference type="Proteomes" id="UP000281553"/>
    </source>
</evidence>
<feature type="region of interest" description="Disordered" evidence="11">
    <location>
        <begin position="233"/>
        <end position="314"/>
    </location>
</feature>
<dbReference type="InterPro" id="IPR013178">
    <property type="entry name" value="Histone_AcTrfase_Rtt109/CBP"/>
</dbReference>
<dbReference type="PROSITE" id="PS50952">
    <property type="entry name" value="KIX"/>
    <property type="match status" value="1"/>
</dbReference>
<feature type="compositionally biased region" description="Polar residues" evidence="11">
    <location>
        <begin position="155"/>
        <end position="193"/>
    </location>
</feature>
<dbReference type="InterPro" id="IPR056484">
    <property type="entry name" value="PHD_P300"/>
</dbReference>
<dbReference type="InterPro" id="IPR036529">
    <property type="entry name" value="KIX_dom_sf"/>
</dbReference>
<name>A0A3P7PWF5_DIBLA</name>
<dbReference type="GO" id="GO:0005667">
    <property type="term" value="C:transcription regulator complex"/>
    <property type="evidence" value="ECO:0007669"/>
    <property type="project" value="TreeGrafter"/>
</dbReference>
<dbReference type="SUPFAM" id="SSF47040">
    <property type="entry name" value="Kix domain of CBP (creb binding protein)"/>
    <property type="match status" value="1"/>
</dbReference>
<feature type="region of interest" description="Disordered" evidence="11">
    <location>
        <begin position="1"/>
        <end position="60"/>
    </location>
</feature>
<dbReference type="Proteomes" id="UP000281553">
    <property type="component" value="Unassembled WGS sequence"/>
</dbReference>
<feature type="domain" description="KIX" evidence="13">
    <location>
        <begin position="53"/>
        <end position="132"/>
    </location>
</feature>
<dbReference type="PANTHER" id="PTHR13808">
    <property type="entry name" value="CBP/P300-RELATED"/>
    <property type="match status" value="1"/>
</dbReference>
<keyword evidence="16" id="KW-1185">Reference proteome</keyword>
<evidence type="ECO:0000256" key="4">
    <source>
        <dbReference type="ARBA" id="ARBA00022853"/>
    </source>
</evidence>
<dbReference type="Pfam" id="PF23570">
    <property type="entry name" value="PHD_P300"/>
    <property type="match status" value="1"/>
</dbReference>
<keyword evidence="4" id="KW-0156">Chromatin regulator</keyword>
<evidence type="ECO:0000256" key="7">
    <source>
        <dbReference type="ARBA" id="ARBA00023163"/>
    </source>
</evidence>
<dbReference type="PROSITE" id="PS51727">
    <property type="entry name" value="CBP_P300_HAT"/>
    <property type="match status" value="1"/>
</dbReference>
<dbReference type="CDD" id="cd15557">
    <property type="entry name" value="PHD_CBP_p300"/>
    <property type="match status" value="1"/>
</dbReference>
<dbReference type="GO" id="GO:0004402">
    <property type="term" value="F:histone acetyltransferase activity"/>
    <property type="evidence" value="ECO:0007669"/>
    <property type="project" value="InterPro"/>
</dbReference>
<evidence type="ECO:0000256" key="9">
    <source>
        <dbReference type="ARBA" id="ARBA00048017"/>
    </source>
</evidence>
<dbReference type="InterPro" id="IPR001487">
    <property type="entry name" value="Bromodomain"/>
</dbReference>
<feature type="compositionally biased region" description="Polar residues" evidence="11">
    <location>
        <begin position="241"/>
        <end position="261"/>
    </location>
</feature>
<dbReference type="SUPFAM" id="SSF47370">
    <property type="entry name" value="Bromodomain"/>
    <property type="match status" value="1"/>
</dbReference>
<dbReference type="Pfam" id="PF00439">
    <property type="entry name" value="Bromodomain"/>
    <property type="match status" value="1"/>
</dbReference>
<proteinExistence type="predicted"/>
<dbReference type="GO" id="GO:0031490">
    <property type="term" value="F:chromatin DNA binding"/>
    <property type="evidence" value="ECO:0007669"/>
    <property type="project" value="TreeGrafter"/>
</dbReference>
<dbReference type="SMART" id="SM00297">
    <property type="entry name" value="BROMO"/>
    <property type="match status" value="1"/>
</dbReference>
<comment type="subcellular location">
    <subcellularLocation>
        <location evidence="1">Nucleus</location>
    </subcellularLocation>
</comment>
<evidence type="ECO:0000256" key="1">
    <source>
        <dbReference type="ARBA" id="ARBA00004123"/>
    </source>
</evidence>
<evidence type="ECO:0000256" key="11">
    <source>
        <dbReference type="SAM" id="MobiDB-lite"/>
    </source>
</evidence>
<keyword evidence="6 10" id="KW-0103">Bromodomain</keyword>
<sequence length="782" mass="89134">MTAARAGVLVAGTSRPPLPNAPRNQGPTPLLASSSSGHVDMKQPNNASIAPVPDQTGWRKNINMEHRNSIIRRIVKYILPQPDPAVYQDPRMSNLIEYARKVENTMYTTAEDMDEYFRLLSERCLKIYNELEEIRKRRRNAASAASAKPTSSASTDPTGSTGQQTNSSVPSSQQRFPLQTSAPLTVPSHSFPPNNNSDTSLSTSDVSCSSYTDANLAKFDRALSAHNRLPIKPENGPIVHSEQNNNYTPTATGLSVGATSYKTDDTEKSRCAPGLPGGATDTPTRPFPYKHEKPEEKVKAEDSLSSDSRSTSTYEAVHTASPAVKVDKSNWKVWSREELLRHFLPLLAEIYNDRNAEPFRDPVDPVALHIPDYPQVIKQPMDLATIRNNLEDGKYKDPWEVLDSFRLMFNNAWLYNKKTSKVYKMCTKLSELFESQADPVMQAMGFCCGHEYSYQQILYCSSSNVCTINRDATYYVYENTPIRKELFERKKNNVTINEANEVCKECGRRWHKVCGLHMDEIWPGGFICQGCLHTRGIKRKENRFTAKRLPSNKLSTFLEKRVNDFLKKKEVGTGEVTIRVLASSDKTVEVKPLMRSRFTESGELSENFPYRLKAIFAFQEIDGQDVCFFGLYIQEYGSESPQPNRRRVYVAYLDSVFYFRPKQYRTDVYHEILVGYLHYAKRCGFVMAHIWACPPGEGDDYIFHMHPVEQRIPKAKRLQDWYRRMLQKAMIEGIVVDFKDILKDAIDHHLVSPTEIPYFEGDFWPNTLEEILQVTLEPVLLL</sequence>
<feature type="compositionally biased region" description="Low complexity" evidence="11">
    <location>
        <begin position="141"/>
        <end position="154"/>
    </location>
</feature>
<keyword evidence="8" id="KW-0539">Nucleus</keyword>
<keyword evidence="7" id="KW-0804">Transcription</keyword>
<evidence type="ECO:0000256" key="2">
    <source>
        <dbReference type="ARBA" id="ARBA00013184"/>
    </source>
</evidence>
<feature type="domain" description="CBP/p300-type HAT" evidence="14">
    <location>
        <begin position="543"/>
        <end position="782"/>
    </location>
</feature>
<evidence type="ECO:0000256" key="10">
    <source>
        <dbReference type="PROSITE-ProRule" id="PRU00035"/>
    </source>
</evidence>
<feature type="compositionally biased region" description="Basic and acidic residues" evidence="11">
    <location>
        <begin position="289"/>
        <end position="302"/>
    </location>
</feature>
<dbReference type="Pfam" id="PF08214">
    <property type="entry name" value="HAT_KAT11"/>
    <property type="match status" value="1"/>
</dbReference>
<dbReference type="InterPro" id="IPR036427">
    <property type="entry name" value="Bromodomain-like_sf"/>
</dbReference>
<organism evidence="15 16">
    <name type="scientific">Dibothriocephalus latus</name>
    <name type="common">Fish tapeworm</name>
    <name type="synonym">Diphyllobothrium latum</name>
    <dbReference type="NCBI Taxonomy" id="60516"/>
    <lineage>
        <taxon>Eukaryota</taxon>
        <taxon>Metazoa</taxon>
        <taxon>Spiralia</taxon>
        <taxon>Lophotrochozoa</taxon>
        <taxon>Platyhelminthes</taxon>
        <taxon>Cestoda</taxon>
        <taxon>Eucestoda</taxon>
        <taxon>Diphyllobothriidea</taxon>
        <taxon>Diphyllobothriidae</taxon>
        <taxon>Dibothriocephalus</taxon>
    </lineage>
</organism>
<feature type="compositionally biased region" description="Low complexity" evidence="11">
    <location>
        <begin position="303"/>
        <end position="313"/>
    </location>
</feature>
<evidence type="ECO:0000259" key="14">
    <source>
        <dbReference type="PROSITE" id="PS51727"/>
    </source>
</evidence>
<comment type="catalytic activity">
    <reaction evidence="9">
        <text>L-lysyl-[protein] + acetyl-CoA = N(6)-acetyl-L-lysyl-[protein] + CoA + H(+)</text>
        <dbReference type="Rhea" id="RHEA:45948"/>
        <dbReference type="Rhea" id="RHEA-COMP:9752"/>
        <dbReference type="Rhea" id="RHEA-COMP:10731"/>
        <dbReference type="ChEBI" id="CHEBI:15378"/>
        <dbReference type="ChEBI" id="CHEBI:29969"/>
        <dbReference type="ChEBI" id="CHEBI:57287"/>
        <dbReference type="ChEBI" id="CHEBI:57288"/>
        <dbReference type="ChEBI" id="CHEBI:61930"/>
        <dbReference type="EC" id="2.3.1.48"/>
    </reaction>
</comment>
<keyword evidence="5" id="KW-0805">Transcription regulation</keyword>
<dbReference type="Pfam" id="PF06001">
    <property type="entry name" value="RING_CBP-p300"/>
    <property type="match status" value="1"/>
</dbReference>
<dbReference type="PRINTS" id="PR00503">
    <property type="entry name" value="BROMODOMAIN"/>
</dbReference>
<dbReference type="PROSITE" id="PS50014">
    <property type="entry name" value="BROMODOMAIN_2"/>
    <property type="match status" value="1"/>
</dbReference>
<dbReference type="EC" id="2.3.1.48" evidence="2"/>
<dbReference type="PANTHER" id="PTHR13808:SF1">
    <property type="entry name" value="HISTONE ACETYLTRANSFERASE"/>
    <property type="match status" value="1"/>
</dbReference>
<evidence type="ECO:0000256" key="6">
    <source>
        <dbReference type="ARBA" id="ARBA00023117"/>
    </source>
</evidence>
<dbReference type="GO" id="GO:0045944">
    <property type="term" value="P:positive regulation of transcription by RNA polymerase II"/>
    <property type="evidence" value="ECO:0007669"/>
    <property type="project" value="TreeGrafter"/>
</dbReference>
<dbReference type="EMBL" id="UYRU01072569">
    <property type="protein sequence ID" value="VDN22416.1"/>
    <property type="molecule type" value="Genomic_DNA"/>
</dbReference>
<gene>
    <name evidence="15" type="ORF">DILT_LOCUS14051</name>
</gene>
<dbReference type="InterPro" id="IPR010303">
    <property type="entry name" value="RING_CBP-p300"/>
</dbReference>
<dbReference type="AlphaFoldDB" id="A0A3P7PWF5"/>
<reference evidence="15 16" key="1">
    <citation type="submission" date="2018-11" db="EMBL/GenBank/DDBJ databases">
        <authorList>
            <consortium name="Pathogen Informatics"/>
        </authorList>
    </citation>
    <scope>NUCLEOTIDE SEQUENCE [LARGE SCALE GENOMIC DNA]</scope>
</reference>
<feature type="region of interest" description="Disordered" evidence="11">
    <location>
        <begin position="140"/>
        <end position="207"/>
    </location>
</feature>
<evidence type="ECO:0000256" key="8">
    <source>
        <dbReference type="ARBA" id="ARBA00023242"/>
    </source>
</evidence>
<evidence type="ECO:0000256" key="5">
    <source>
        <dbReference type="ARBA" id="ARBA00023015"/>
    </source>
</evidence>
<evidence type="ECO:0000313" key="15">
    <source>
        <dbReference type="EMBL" id="VDN22416.1"/>
    </source>
</evidence>
<evidence type="ECO:0000256" key="3">
    <source>
        <dbReference type="ARBA" id="ARBA00022679"/>
    </source>
</evidence>
<keyword evidence="3" id="KW-0808">Transferase</keyword>